<reference evidence="1 2" key="1">
    <citation type="submission" date="2012-10" db="EMBL/GenBank/DDBJ databases">
        <authorList>
            <person name="Harkins D.M."/>
            <person name="Durkin A.S."/>
            <person name="Brinkac L.M."/>
            <person name="Haft D.H."/>
            <person name="Selengut J.D."/>
            <person name="Sanka R."/>
            <person name="DePew J."/>
            <person name="Purushe J."/>
            <person name="Whelen A.C."/>
            <person name="Vinetz J.M."/>
            <person name="Sutton G.G."/>
            <person name="Nierman W.C."/>
            <person name="Fouts D.E."/>
        </authorList>
    </citation>
    <scope>NUCLEOTIDE SEQUENCE [LARGE SCALE GENOMIC DNA]</scope>
    <source>
        <strain evidence="1 2">2006001853</strain>
    </source>
</reference>
<dbReference type="EMBL" id="AFLV02000009">
    <property type="protein sequence ID" value="EKR65951.1"/>
    <property type="molecule type" value="Genomic_DNA"/>
</dbReference>
<dbReference type="Proteomes" id="UP000001338">
    <property type="component" value="Unassembled WGS sequence"/>
</dbReference>
<name>A0A828Z3V6_9LEPT</name>
<comment type="caution">
    <text evidence="1">The sequence shown here is derived from an EMBL/GenBank/DDBJ whole genome shotgun (WGS) entry which is preliminary data.</text>
</comment>
<accession>A0A828Z3V6</accession>
<evidence type="ECO:0000313" key="2">
    <source>
        <dbReference type="Proteomes" id="UP000001338"/>
    </source>
</evidence>
<proteinExistence type="predicted"/>
<protein>
    <submittedName>
        <fullName evidence="1">Uncharacterized protein</fullName>
    </submittedName>
</protein>
<organism evidence="1 2">
    <name type="scientific">Leptospira weilii str. 2006001853</name>
    <dbReference type="NCBI Taxonomy" id="1001589"/>
    <lineage>
        <taxon>Bacteria</taxon>
        <taxon>Pseudomonadati</taxon>
        <taxon>Spirochaetota</taxon>
        <taxon>Spirochaetia</taxon>
        <taxon>Leptospirales</taxon>
        <taxon>Leptospiraceae</taxon>
        <taxon>Leptospira</taxon>
    </lineage>
</organism>
<evidence type="ECO:0000313" key="1">
    <source>
        <dbReference type="EMBL" id="EKR65951.1"/>
    </source>
</evidence>
<dbReference type="AlphaFoldDB" id="A0A828Z3V6"/>
<sequence>MICDVSRLSPISNEIGFGVVICPKEFFYFSIKKWHEAFIFF</sequence>
<gene>
    <name evidence="1" type="ORF">LEP1GSC036_0734</name>
</gene>